<dbReference type="Gene3D" id="2.60.40.10">
    <property type="entry name" value="Immunoglobulins"/>
    <property type="match status" value="1"/>
</dbReference>
<dbReference type="Proteomes" id="UP000710385">
    <property type="component" value="Unassembled WGS sequence"/>
</dbReference>
<name>A0A928Y7D4_UNCKA</name>
<keyword evidence="1" id="KW-0472">Membrane</keyword>
<reference evidence="2" key="1">
    <citation type="submission" date="2020-05" db="EMBL/GenBank/DDBJ databases">
        <title>High-Quality Genomes of Partial-Nitritation/Anammox System by Hierarchical Clustering Based Hybrid Assembly.</title>
        <authorList>
            <person name="Liu L."/>
            <person name="Wang Y."/>
            <person name="Che Y."/>
            <person name="Chen Y."/>
            <person name="Xia Y."/>
            <person name="Luo R."/>
            <person name="Cheng S.H."/>
            <person name="Zheng C."/>
            <person name="Zhang T."/>
        </authorList>
    </citation>
    <scope>NUCLEOTIDE SEQUENCE</scope>
    <source>
        <strain evidence="2">H1_PAT1</strain>
    </source>
</reference>
<accession>A0A928Y7D4</accession>
<evidence type="ECO:0000313" key="2">
    <source>
        <dbReference type="EMBL" id="MBE7526016.1"/>
    </source>
</evidence>
<evidence type="ECO:0000313" key="3">
    <source>
        <dbReference type="Proteomes" id="UP000710385"/>
    </source>
</evidence>
<feature type="transmembrane region" description="Helical" evidence="1">
    <location>
        <begin position="39"/>
        <end position="63"/>
    </location>
</feature>
<evidence type="ECO:0000256" key="1">
    <source>
        <dbReference type="SAM" id="Phobius"/>
    </source>
</evidence>
<sequence>MSINNHVLHTVSLPIFSSKLLQIKESGTNCITRANADMIIIMLLLLTIISFTTPAVYAANLLFRSNLGSGISLGSPYNFSTYGAWQAINGTDKETGYTWPVSALGSDFSGVQLITVDPITSSTIGNYITNEIRSVTGPDGRPVNELFQQVKIKSPVGAGGTQAPLVINRPWNIGDVDNLYISYQFKYQADFETQLDSTVPGGNWRTHFEFKTGGYNNSWPGDYRITIYVYKGSDGKLYWATKGDNVANGPFTPTDYWIETNHAVPVPVDKWSKFEVYWHRSGGSDGRYWAAIDGQVIVDHHGPNMGDYNLPITRIFVSNPYSGGNVSVDNHMTGLEIWNDFPCGAGVSCFDADSIAPTVPASLLAALKTITTTTNTSKGKGKTKSSSSAQVTLSWNASSDNVAVAGYNIYRNGTKIAVSTSTGYTDSLGVATGSVYSYTVKAFDAAGNISTASNVASIVN</sequence>
<comment type="caution">
    <text evidence="2">The sequence shown here is derived from an EMBL/GenBank/DDBJ whole genome shotgun (WGS) entry which is preliminary data.</text>
</comment>
<proteinExistence type="predicted"/>
<evidence type="ECO:0008006" key="4">
    <source>
        <dbReference type="Google" id="ProtNLM"/>
    </source>
</evidence>
<dbReference type="AlphaFoldDB" id="A0A928Y7D4"/>
<dbReference type="InterPro" id="IPR013783">
    <property type="entry name" value="Ig-like_fold"/>
</dbReference>
<dbReference type="SUPFAM" id="SSF49265">
    <property type="entry name" value="Fibronectin type III"/>
    <property type="match status" value="1"/>
</dbReference>
<gene>
    <name evidence="2" type="ORF">HS096_07135</name>
</gene>
<dbReference type="Gene3D" id="2.60.120.200">
    <property type="match status" value="1"/>
</dbReference>
<dbReference type="EMBL" id="JABTTY010000003">
    <property type="protein sequence ID" value="MBE7526016.1"/>
    <property type="molecule type" value="Genomic_DNA"/>
</dbReference>
<keyword evidence="1" id="KW-1133">Transmembrane helix</keyword>
<dbReference type="InterPro" id="IPR036116">
    <property type="entry name" value="FN3_sf"/>
</dbReference>
<keyword evidence="1" id="KW-0812">Transmembrane</keyword>
<protein>
    <recommendedName>
        <fullName evidence="4">Fibronectin type-III domain-containing protein</fullName>
    </recommendedName>
</protein>
<organism evidence="2 3">
    <name type="scientific">candidate division WWE3 bacterium</name>
    <dbReference type="NCBI Taxonomy" id="2053526"/>
    <lineage>
        <taxon>Bacteria</taxon>
        <taxon>Katanobacteria</taxon>
    </lineage>
</organism>